<reference evidence="3 4" key="1">
    <citation type="submission" date="2021-06" db="EMBL/GenBank/DDBJ databases">
        <title>Caerostris extrusa draft genome.</title>
        <authorList>
            <person name="Kono N."/>
            <person name="Arakawa K."/>
        </authorList>
    </citation>
    <scope>NUCLEOTIDE SEQUENCE [LARGE SCALE GENOMIC DNA]</scope>
</reference>
<keyword evidence="4" id="KW-1185">Reference proteome</keyword>
<feature type="domain" description="C2H2-type" evidence="2">
    <location>
        <begin position="226"/>
        <end position="248"/>
    </location>
</feature>
<evidence type="ECO:0000259" key="2">
    <source>
        <dbReference type="PROSITE" id="PS50157"/>
    </source>
</evidence>
<evidence type="ECO:0000313" key="4">
    <source>
        <dbReference type="Proteomes" id="UP001054945"/>
    </source>
</evidence>
<sequence length="248" mass="27759">MSTFRIVSRIIPTCAEGSNICNLLVPQDIDTPARTEWSCTGDQKSGNFVVTQTTFCKEKVHPANTDLDSFLATECNAIPGLVNLKKSKLHLTKETDCLKNEESPSEPIIKVVPHVLKDGTCSGILLSVPLRLTKSDIQGNSSDSNLCFTSENLDEPPVEEMPVQKSKTAEACKPKRAKTTKKTGQKISNFKSRKNPKQKTWKCCGQKFTDALLYCYHQESHQSACFECDICYTEFISKRALRNHRKTH</sequence>
<keyword evidence="1" id="KW-0479">Metal-binding</keyword>
<dbReference type="PROSITE" id="PS50157">
    <property type="entry name" value="ZINC_FINGER_C2H2_2"/>
    <property type="match status" value="1"/>
</dbReference>
<dbReference type="Proteomes" id="UP001054945">
    <property type="component" value="Unassembled WGS sequence"/>
</dbReference>
<evidence type="ECO:0000313" key="3">
    <source>
        <dbReference type="EMBL" id="GIY20780.1"/>
    </source>
</evidence>
<protein>
    <submittedName>
        <fullName evidence="3">Zinc finger and BTB domain-containing protein 47</fullName>
    </submittedName>
</protein>
<dbReference type="GO" id="GO:0008270">
    <property type="term" value="F:zinc ion binding"/>
    <property type="evidence" value="ECO:0007669"/>
    <property type="project" value="UniProtKB-KW"/>
</dbReference>
<accession>A0AAV4RKJ8</accession>
<proteinExistence type="predicted"/>
<organism evidence="3 4">
    <name type="scientific">Caerostris extrusa</name>
    <name type="common">Bark spider</name>
    <name type="synonym">Caerostris bankana</name>
    <dbReference type="NCBI Taxonomy" id="172846"/>
    <lineage>
        <taxon>Eukaryota</taxon>
        <taxon>Metazoa</taxon>
        <taxon>Ecdysozoa</taxon>
        <taxon>Arthropoda</taxon>
        <taxon>Chelicerata</taxon>
        <taxon>Arachnida</taxon>
        <taxon>Araneae</taxon>
        <taxon>Araneomorphae</taxon>
        <taxon>Entelegynae</taxon>
        <taxon>Araneoidea</taxon>
        <taxon>Araneidae</taxon>
        <taxon>Caerostris</taxon>
    </lineage>
</organism>
<name>A0AAV4RKJ8_CAEEX</name>
<dbReference type="EMBL" id="BPLR01007936">
    <property type="protein sequence ID" value="GIY20780.1"/>
    <property type="molecule type" value="Genomic_DNA"/>
</dbReference>
<keyword evidence="1" id="KW-0863">Zinc-finger</keyword>
<dbReference type="SMART" id="SM00355">
    <property type="entry name" value="ZnF_C2H2"/>
    <property type="match status" value="2"/>
</dbReference>
<dbReference type="PROSITE" id="PS00028">
    <property type="entry name" value="ZINC_FINGER_C2H2_1"/>
    <property type="match status" value="1"/>
</dbReference>
<gene>
    <name evidence="3" type="primary">ZBTB47_1</name>
    <name evidence="3" type="ORF">CEXT_70851</name>
</gene>
<dbReference type="AlphaFoldDB" id="A0AAV4RKJ8"/>
<comment type="caution">
    <text evidence="3">The sequence shown here is derived from an EMBL/GenBank/DDBJ whole genome shotgun (WGS) entry which is preliminary data.</text>
</comment>
<keyword evidence="1" id="KW-0862">Zinc</keyword>
<evidence type="ECO:0000256" key="1">
    <source>
        <dbReference type="PROSITE-ProRule" id="PRU00042"/>
    </source>
</evidence>
<dbReference type="InterPro" id="IPR013087">
    <property type="entry name" value="Znf_C2H2_type"/>
</dbReference>